<dbReference type="RefSeq" id="WP_008760668.1">
    <property type="nucleotide sequence ID" value="NZ_CP083681.1"/>
</dbReference>
<proteinExistence type="predicted"/>
<dbReference type="CDD" id="cd01335">
    <property type="entry name" value="Radical_SAM"/>
    <property type="match status" value="1"/>
</dbReference>
<evidence type="ECO:0000259" key="6">
    <source>
        <dbReference type="Pfam" id="PF04055"/>
    </source>
</evidence>
<evidence type="ECO:0000256" key="5">
    <source>
        <dbReference type="ARBA" id="ARBA00023014"/>
    </source>
</evidence>
<dbReference type="PANTHER" id="PTHR11228">
    <property type="entry name" value="RADICAL SAM DOMAIN PROTEIN"/>
    <property type="match status" value="1"/>
</dbReference>
<dbReference type="GO" id="GO:0051536">
    <property type="term" value="F:iron-sulfur cluster binding"/>
    <property type="evidence" value="ECO:0007669"/>
    <property type="project" value="UniProtKB-KW"/>
</dbReference>
<protein>
    <submittedName>
        <fullName evidence="7">Radical SAM protein</fullName>
    </submittedName>
</protein>
<evidence type="ECO:0000313" key="7">
    <source>
        <dbReference type="EMBL" id="UYU72085.1"/>
    </source>
</evidence>
<dbReference type="InterPro" id="IPR007197">
    <property type="entry name" value="rSAM"/>
</dbReference>
<keyword evidence="5" id="KW-0411">Iron-sulfur</keyword>
<dbReference type="InterPro" id="IPR050377">
    <property type="entry name" value="Radical_SAM_PqqE_MftC-like"/>
</dbReference>
<evidence type="ECO:0000256" key="3">
    <source>
        <dbReference type="ARBA" id="ARBA00022723"/>
    </source>
</evidence>
<reference evidence="7" key="1">
    <citation type="submission" date="2021-06" db="EMBL/GenBank/DDBJ databases">
        <title>Interrogation of the integrated mobile genetic elements in gut-associated Bacteroides with a consensus prediction approach.</title>
        <authorList>
            <person name="Campbell D.E."/>
            <person name="Leigh J.R."/>
            <person name="Kim T."/>
            <person name="England W."/>
            <person name="Whitaker R.J."/>
            <person name="Degnan P.H."/>
        </authorList>
    </citation>
    <scope>NUCLEOTIDE SEQUENCE</scope>
    <source>
        <strain evidence="7">VPI-BTDOT2</strain>
    </source>
</reference>
<evidence type="ECO:0000313" key="8">
    <source>
        <dbReference type="Proteomes" id="UP001156216"/>
    </source>
</evidence>
<evidence type="ECO:0000256" key="2">
    <source>
        <dbReference type="ARBA" id="ARBA00022691"/>
    </source>
</evidence>
<dbReference type="AlphaFoldDB" id="A0AA46YYS0"/>
<keyword evidence="4" id="KW-0408">Iron</keyword>
<accession>A0AA46YYS0</accession>
<evidence type="ECO:0000256" key="4">
    <source>
        <dbReference type="ARBA" id="ARBA00023004"/>
    </source>
</evidence>
<dbReference type="PANTHER" id="PTHR11228:SF7">
    <property type="entry name" value="PQQA PEPTIDE CYCLASE"/>
    <property type="match status" value="1"/>
</dbReference>
<dbReference type="Gene3D" id="3.20.20.70">
    <property type="entry name" value="Aldolase class I"/>
    <property type="match status" value="1"/>
</dbReference>
<dbReference type="GO" id="GO:0003824">
    <property type="term" value="F:catalytic activity"/>
    <property type="evidence" value="ECO:0007669"/>
    <property type="project" value="InterPro"/>
</dbReference>
<organism evidence="7 8">
    <name type="scientific">Bacteroides thetaiotaomicron</name>
    <dbReference type="NCBI Taxonomy" id="818"/>
    <lineage>
        <taxon>Bacteria</taxon>
        <taxon>Pseudomonadati</taxon>
        <taxon>Bacteroidota</taxon>
        <taxon>Bacteroidia</taxon>
        <taxon>Bacteroidales</taxon>
        <taxon>Bacteroidaceae</taxon>
        <taxon>Bacteroides</taxon>
    </lineage>
</organism>
<dbReference type="InterPro" id="IPR058240">
    <property type="entry name" value="rSAM_sf"/>
</dbReference>
<dbReference type="GO" id="GO:0046872">
    <property type="term" value="F:metal ion binding"/>
    <property type="evidence" value="ECO:0007669"/>
    <property type="project" value="UniProtKB-KW"/>
</dbReference>
<evidence type="ECO:0000256" key="1">
    <source>
        <dbReference type="ARBA" id="ARBA00001966"/>
    </source>
</evidence>
<keyword evidence="2" id="KW-0949">S-adenosyl-L-methionine</keyword>
<dbReference type="Pfam" id="PF04055">
    <property type="entry name" value="Radical_SAM"/>
    <property type="match status" value="1"/>
</dbReference>
<dbReference type="InterPro" id="IPR013785">
    <property type="entry name" value="Aldolase_TIM"/>
</dbReference>
<dbReference type="EMBL" id="CP083681">
    <property type="protein sequence ID" value="UYU72085.1"/>
    <property type="molecule type" value="Genomic_DNA"/>
</dbReference>
<dbReference type="SUPFAM" id="SSF102114">
    <property type="entry name" value="Radical SAM enzymes"/>
    <property type="match status" value="1"/>
</dbReference>
<sequence>MEPIKYFFECLIPITVCNMKCHYCYVVQRGYRTMKMAEMRYSPKQIAEGLSHKRLNGAAYISICGIGETTMVKELPEICLELLKEGHYINITTNGTFIRFFDQFLELIPSEMLARVNFSFSFHYLELERMKAFEKFFANINRVKDAGCSILVQFNLCDEYEPHLEDIKRMCLENVGALPQIAATRDEFSLSKDIRLFTKHSVEEYVHSVDDFDSPLFKFTMKNFMVKRREYCYAGKWGGSLNLATGIFHPCYGSPVAFDIFKDPSKPIPFRAMGKHCCSLFCTNSSHFISLGMIPEYDAPTYAELRNRQTKKGEWYNETMKEVLSQKLYNNQELDTAIQKITSDIYYRIMGGGYNCKQLLKKVLRPIIKE</sequence>
<dbReference type="Proteomes" id="UP001156216">
    <property type="component" value="Chromosome"/>
</dbReference>
<dbReference type="SFLD" id="SFLDS00029">
    <property type="entry name" value="Radical_SAM"/>
    <property type="match status" value="1"/>
</dbReference>
<name>A0AA46YYS0_BACT4</name>
<keyword evidence="3" id="KW-0479">Metal-binding</keyword>
<dbReference type="SFLD" id="SFLDG01067">
    <property type="entry name" value="SPASM/twitch_domain_containing"/>
    <property type="match status" value="1"/>
</dbReference>
<comment type="cofactor">
    <cofactor evidence="1">
        <name>[4Fe-4S] cluster</name>
        <dbReference type="ChEBI" id="CHEBI:49883"/>
    </cofactor>
</comment>
<feature type="domain" description="Radical SAM core" evidence="6">
    <location>
        <begin position="12"/>
        <end position="150"/>
    </location>
</feature>
<gene>
    <name evidence="7" type="ORF">KQP59_02935</name>
</gene>